<feature type="compositionally biased region" description="Basic and acidic residues" evidence="6">
    <location>
        <begin position="1843"/>
        <end position="1854"/>
    </location>
</feature>
<dbReference type="Pfam" id="PF00176">
    <property type="entry name" value="SNF2-rel_dom"/>
    <property type="match status" value="1"/>
</dbReference>
<dbReference type="PANTHER" id="PTHR45626:SF26">
    <property type="entry name" value="FAMILY HELICASE, PUTATIVE (AFU_ORTHOLOGUE AFUA_2G09120)-RELATED"/>
    <property type="match status" value="1"/>
</dbReference>
<dbReference type="SMART" id="SM00487">
    <property type="entry name" value="DEXDc"/>
    <property type="match status" value="1"/>
</dbReference>
<dbReference type="InterPro" id="IPR049730">
    <property type="entry name" value="SNF2/RAD54-like_C"/>
</dbReference>
<dbReference type="Proteomes" id="UP001590950">
    <property type="component" value="Unassembled WGS sequence"/>
</dbReference>
<dbReference type="Pfam" id="PF00145">
    <property type="entry name" value="DNA_methylase"/>
    <property type="match status" value="1"/>
</dbReference>
<feature type="compositionally biased region" description="Basic and acidic residues" evidence="6">
    <location>
        <begin position="1900"/>
        <end position="1912"/>
    </location>
</feature>
<feature type="compositionally biased region" description="Polar residues" evidence="6">
    <location>
        <begin position="230"/>
        <end position="239"/>
    </location>
</feature>
<reference evidence="8 9" key="1">
    <citation type="submission" date="2024-09" db="EMBL/GenBank/DDBJ databases">
        <title>Rethinking Asexuality: The Enigmatic Case of Functional Sexual Genes in Lepraria (Stereocaulaceae).</title>
        <authorList>
            <person name="Doellman M."/>
            <person name="Sun Y."/>
            <person name="Barcenas-Pena A."/>
            <person name="Lumbsch H.T."/>
            <person name="Grewe F."/>
        </authorList>
    </citation>
    <scope>NUCLEOTIDE SEQUENCE [LARGE SCALE GENOMIC DNA]</scope>
    <source>
        <strain evidence="8 9">Mercado 3170</strain>
    </source>
</reference>
<name>A0ABR4A1E8_9LECA</name>
<feature type="domain" description="Helicase C-terminal" evidence="7">
    <location>
        <begin position="2524"/>
        <end position="2695"/>
    </location>
</feature>
<evidence type="ECO:0000259" key="7">
    <source>
        <dbReference type="PROSITE" id="PS51194"/>
    </source>
</evidence>
<dbReference type="PANTHER" id="PTHR45626">
    <property type="entry name" value="TRANSCRIPTION TERMINATION FACTOR 2-RELATED"/>
    <property type="match status" value="1"/>
</dbReference>
<feature type="region of interest" description="Disordered" evidence="6">
    <location>
        <begin position="1880"/>
        <end position="1931"/>
    </location>
</feature>
<evidence type="ECO:0000256" key="4">
    <source>
        <dbReference type="ARBA" id="ARBA00022801"/>
    </source>
</evidence>
<feature type="compositionally biased region" description="Basic residues" evidence="6">
    <location>
        <begin position="363"/>
        <end position="378"/>
    </location>
</feature>
<feature type="compositionally biased region" description="Low complexity" evidence="6">
    <location>
        <begin position="215"/>
        <end position="229"/>
    </location>
</feature>
<dbReference type="InterPro" id="IPR001650">
    <property type="entry name" value="Helicase_C-like"/>
</dbReference>
<sequence>MRGEITIEQLDIYTRDEAKDDIDGLTKLVDNAKLEAFRRNSYQSDDPRSLLMQYALYRTGINPASTTDSEARAAPSNHPTGGLPPLHSRPSTSATPTSFDRNTAPTQSMLRPSGRPSRSATTTSSNRNAAPTQSMPPVFSRPPTSASLNAFDEYMAPTQSMLRPSSRPSRSATPTSSNRNAAPTQSMPPVFSRPPTSASLNAFDEYMAPTQSMLRPSSRPSRSATPTSSNKNAAPTQSMPPVFSRPPTSASLNAFDEYMAPTQSMLRPSSRPSRSATPTSSNRNAATTQSMSPVFSRPPTSASPNAFDEYMAPTQSMLQPFSRPPTSALPNAFDEHKTSSAKIPASAPSNSFDGYVKPDEIGKRKRNSQRTSANKRQKITGPTPNFLGDKSVDGLDDDVMPDATNKHSSDKKAPVKGLKGNTTLKTKKLTKDTHVAEMPYPKNGGRIDEHAEQLSDVQDMFDHLTARACELGLDTALNILDERVINVATMCSGTESPLLALNMIASNLRQRSGKNLNYDHLFSAEIVPYKQAYIERNFSPKLLFRDIRELADRKSTKASTAYGANAKIPRNVDIIVGGFACVDFSKLNTSGKAFGESSDTFLSILEYARKYSPAILILENVSGAPWDKFKAIWQDDKAWMLDIGKTTTSKTLRMNTAERKFFLNFWRSKKDAYFCEWVLVDTKEYYLPHTRKRGYMICLSKKTFGDSAEAKKLVTTWRQIMGKLQRRASVSVEAILMADDDQRVSEAKNEFSKTAKDVRIDADWETCAAGYQDYREQKLYGTQRPITNWINGGTAKPPDYWWPEWFNVQVARIWETFEVAYIRNVVRGYDSFFKVRVWELSQNVFRFDDSVPFGIVGCITPTGMPFLTTRGGPLTGREALALQGIPLNELLLTRESQRELQEMAGNAMSTTVVGAAILSALIVGAVGLTKRIHKDRLVQPPKVSMSPVIMDPSKLGPKRPLDLVGCEPIPVADLRRLAEAGSRRCQHEGQTLTTESNFLECKACYNRSCKACCGLPQHVYRFSRCQMKLPRDPYIVNTIIKSALPMSLQMFGVSLEELRSTAEIHSGKENGEDWTDYWDAVESIFTEDYRYRQSKRADKWIITYEGQVGRLELVCGNAGAQWLLYAKMRPNLPLKSKSRELFRQAIAKMTVSTDNILKGSWSFRLPSSTAIRLSIDGKGKLVHYWESLLGIRDPDVAEKRIWSFLEVSLENQSVSALDHDISGIYQSLRKCGTASGFLYKKVSPIDNIHDPPLYLFLDPDRVADPKFDQFVISTDVRRLLYGETRDVILRLDASWRPSTTTQESSWTPKCFFDGEWRECKASLRATPGLDSAFHQVLKQGVSIPAFLEPRQTMISCKNAHTALIYCELPRVALGDCMEIEQPWETISLADERKILVDTDWVTDRVRSLDEYPNHWTSIDKPAQSQRCQTCAPELPVIKWRLALTKTANTVKPYEDGRTAGAFERAMKARPTPFCIQVKRNNDVIYCLQIGINIPTLAHRAYARLGCTSNSDDVRMSWSFDTRFNFDTDFRPDPYIIENTLKGQQHGEDHIFRNENGIARKKQLRYEQQSSFKWMKAQESFDSQPFDEQEIEEAIIPNLGWRASVRATKSRKVRGGVLADEVGYGKTATILGLIDDDKDKARIFATTNVNGSINLKATLVVVPGTLVHQWKAEIERFIGRRFTVVTLSRNNDLKAMSVENFKKADIIIISMAMFETDTYLKRVALFAALPEISTISGRPFSAWLSRANLRIEELTKELQNSSSFEEVDDHVIAQIAEEFAVENAAEDSEESEEDVPDETSEQDDDEVEEFSAGESIQREQDEENATDDEGRDGTAAQDPGEYPEQGREEASDGELEKNVEAIDEEEPPENPVESLVPYLNQNIGTKPEKGPANLEAGDPSKSLEKKRNIRQAELEADDPSESLKKKRKRSQKTARRMFIERLKARLNIALNDEELLRAIPTQRLRGARYAEDAKRRRDGYRPVEFSPQAVNDDDFFDLDVASLDKLTGPCLQMFEFRRIVIDEWTYLKAKTYLYVRTLKCSFRWTLSGTPPLDDFAGIHRMAAHIHVNLGIVDDAPGAQTHESIRSLREDRTQVESLLSYGQAYSTAWQREKAEHAQKFLNHSVRQNQADITLMGVTVEYRVIEMDSTEIIYYRELQQHVESHGMKLVIQGQSKAERELQEQKKLNLRGNKSAAEALLKTASYFSIDLENAEVGSLALDACATLQYYRRRELRHHSRLLSRHLRHAMWLVSKCTKEHAEFFWQWISAVEAGILGDRESTNLYINRVFDAEAKCFEADEVLWYREKPDVATRKREKKWTDDRKAIAKRERQVAVMAQRAMNDGKKKPAPVDSPEPLEDGTQRAWAWIDKKVQAIKIPPPPITQGIKIPRVTAPQIKAAPAKFGKILRNLVAVLRSYGKELPTRVRSLRLIRNTRKIRDWIEQRQIKPEVMVKCHFCHTQIPSPEDLLLNIRCGHIMCSACCREPREVKSCHYYECDAPAGIHLLKPATQVIGDDGNRHPHGNKIQAIIDLIRSIDRKEQVLLFVQFKDMMVKVNAALKVAGIRTSCLATSGANTVKVMKNFQTYKGKDKSQVLVLNPSSESAAGINLTNANHVIFLAPLHCETQYRYDASMKQCIGRALRSGQKKVVKVYHFLVRGSFDVDLLQERTHSKLVKRLVGGTMQFQLVPYTQLSHEEKVQEWGTGNKEKYYKDT</sequence>
<dbReference type="PROSITE" id="PS51194">
    <property type="entry name" value="HELICASE_CTER"/>
    <property type="match status" value="1"/>
</dbReference>
<feature type="region of interest" description="Disordered" evidence="6">
    <location>
        <begin position="158"/>
        <end position="418"/>
    </location>
</feature>
<proteinExistence type="predicted"/>
<dbReference type="SUPFAM" id="SSF53335">
    <property type="entry name" value="S-adenosyl-L-methionine-dependent methyltransferases"/>
    <property type="match status" value="1"/>
</dbReference>
<protein>
    <recommendedName>
        <fullName evidence="7">Helicase C-terminal domain-containing protein</fullName>
    </recommendedName>
</protein>
<dbReference type="InterPro" id="IPR029063">
    <property type="entry name" value="SAM-dependent_MTases_sf"/>
</dbReference>
<evidence type="ECO:0000313" key="9">
    <source>
        <dbReference type="Proteomes" id="UP001590950"/>
    </source>
</evidence>
<keyword evidence="4" id="KW-0378">Hydrolase</keyword>
<dbReference type="InterPro" id="IPR014001">
    <property type="entry name" value="Helicase_ATP-bd"/>
</dbReference>
<dbReference type="CDD" id="cd18793">
    <property type="entry name" value="SF2_C_SNF"/>
    <property type="match status" value="1"/>
</dbReference>
<dbReference type="InterPro" id="IPR001525">
    <property type="entry name" value="C5_MeTfrase"/>
</dbReference>
<dbReference type="Gene3D" id="3.40.50.150">
    <property type="entry name" value="Vaccinia Virus protein VP39"/>
    <property type="match status" value="1"/>
</dbReference>
<dbReference type="Gene3D" id="3.40.50.300">
    <property type="entry name" value="P-loop containing nucleotide triphosphate hydrolases"/>
    <property type="match status" value="1"/>
</dbReference>
<dbReference type="InterPro" id="IPR050628">
    <property type="entry name" value="SNF2_RAD54_helicase_TF"/>
</dbReference>
<dbReference type="Pfam" id="PF00271">
    <property type="entry name" value="Helicase_C"/>
    <property type="match status" value="1"/>
</dbReference>
<keyword evidence="1" id="KW-0489">Methyltransferase</keyword>
<feature type="region of interest" description="Disordered" evidence="6">
    <location>
        <begin position="63"/>
        <end position="146"/>
    </location>
</feature>
<organism evidence="8 9">
    <name type="scientific">Stereocaulon virgatum</name>
    <dbReference type="NCBI Taxonomy" id="373712"/>
    <lineage>
        <taxon>Eukaryota</taxon>
        <taxon>Fungi</taxon>
        <taxon>Dikarya</taxon>
        <taxon>Ascomycota</taxon>
        <taxon>Pezizomycotina</taxon>
        <taxon>Lecanoromycetes</taxon>
        <taxon>OSLEUM clade</taxon>
        <taxon>Lecanoromycetidae</taxon>
        <taxon>Lecanorales</taxon>
        <taxon>Lecanorineae</taxon>
        <taxon>Stereocaulaceae</taxon>
        <taxon>Stereocaulon</taxon>
    </lineage>
</organism>
<feature type="compositionally biased region" description="Low complexity" evidence="6">
    <location>
        <begin position="111"/>
        <end position="132"/>
    </location>
</feature>
<keyword evidence="5" id="KW-0067">ATP-binding</keyword>
<evidence type="ECO:0000313" key="8">
    <source>
        <dbReference type="EMBL" id="KAL2039772.1"/>
    </source>
</evidence>
<accession>A0ABR4A1E8</accession>
<dbReference type="InterPro" id="IPR027417">
    <property type="entry name" value="P-loop_NTPase"/>
</dbReference>
<keyword evidence="9" id="KW-1185">Reference proteome</keyword>
<evidence type="ECO:0000256" key="6">
    <source>
        <dbReference type="SAM" id="MobiDB-lite"/>
    </source>
</evidence>
<feature type="compositionally biased region" description="Polar residues" evidence="6">
    <location>
        <begin position="313"/>
        <end position="329"/>
    </location>
</feature>
<comment type="caution">
    <text evidence="8">The sequence shown here is derived from an EMBL/GenBank/DDBJ whole genome shotgun (WGS) entry which is preliminary data.</text>
</comment>
<feature type="compositionally biased region" description="Polar residues" evidence="6">
    <location>
        <begin position="178"/>
        <end position="187"/>
    </location>
</feature>
<dbReference type="InterPro" id="IPR000330">
    <property type="entry name" value="SNF2_N"/>
</dbReference>
<gene>
    <name evidence="8" type="ORF">N7G274_007631</name>
</gene>
<feature type="compositionally biased region" description="Low complexity" evidence="6">
    <location>
        <begin position="163"/>
        <end position="177"/>
    </location>
</feature>
<evidence type="ECO:0000256" key="2">
    <source>
        <dbReference type="ARBA" id="ARBA00022679"/>
    </source>
</evidence>
<keyword evidence="3" id="KW-0547">Nucleotide-binding</keyword>
<feature type="compositionally biased region" description="Low complexity" evidence="6">
    <location>
        <begin position="267"/>
        <end position="281"/>
    </location>
</feature>
<dbReference type="Gene3D" id="3.40.50.10810">
    <property type="entry name" value="Tandem AAA-ATPase domain"/>
    <property type="match status" value="1"/>
</dbReference>
<feature type="compositionally biased region" description="Acidic residues" evidence="6">
    <location>
        <begin position="1783"/>
        <end position="1810"/>
    </location>
</feature>
<feature type="compositionally biased region" description="Basic and acidic residues" evidence="6">
    <location>
        <begin position="404"/>
        <end position="413"/>
    </location>
</feature>
<feature type="compositionally biased region" description="Polar residues" evidence="6">
    <location>
        <begin position="282"/>
        <end position="304"/>
    </location>
</feature>
<evidence type="ECO:0000256" key="1">
    <source>
        <dbReference type="ARBA" id="ARBA00022603"/>
    </source>
</evidence>
<dbReference type="InterPro" id="IPR038718">
    <property type="entry name" value="SNF2-like_sf"/>
</dbReference>
<keyword evidence="2" id="KW-0808">Transferase</keyword>
<dbReference type="EMBL" id="JBEFKJ010000024">
    <property type="protein sequence ID" value="KAL2039772.1"/>
    <property type="molecule type" value="Genomic_DNA"/>
</dbReference>
<feature type="compositionally biased region" description="Acidic residues" evidence="6">
    <location>
        <begin position="1819"/>
        <end position="1829"/>
    </location>
</feature>
<feature type="region of interest" description="Disordered" evidence="6">
    <location>
        <begin position="1781"/>
        <end position="1854"/>
    </location>
</feature>
<dbReference type="SUPFAM" id="SSF52540">
    <property type="entry name" value="P-loop containing nucleoside triphosphate hydrolases"/>
    <property type="match status" value="2"/>
</dbReference>
<feature type="region of interest" description="Disordered" evidence="6">
    <location>
        <begin position="2336"/>
        <end position="2355"/>
    </location>
</feature>
<evidence type="ECO:0000256" key="5">
    <source>
        <dbReference type="ARBA" id="ARBA00022840"/>
    </source>
</evidence>
<evidence type="ECO:0000256" key="3">
    <source>
        <dbReference type="ARBA" id="ARBA00022741"/>
    </source>
</evidence>
<feature type="compositionally biased region" description="Polar residues" evidence="6">
    <location>
        <begin position="89"/>
        <end position="110"/>
    </location>
</feature>